<reference evidence="1 2" key="1">
    <citation type="journal article" date="2024" name="G3 (Bethesda)">
        <title>Genome assembly of Hibiscus sabdariffa L. provides insights into metabolisms of medicinal natural products.</title>
        <authorList>
            <person name="Kim T."/>
        </authorList>
    </citation>
    <scope>NUCLEOTIDE SEQUENCE [LARGE SCALE GENOMIC DNA]</scope>
    <source>
        <strain evidence="1">TK-2024</strain>
        <tissue evidence="1">Old leaves</tissue>
    </source>
</reference>
<proteinExistence type="predicted"/>
<accession>A0ABR2SH34</accession>
<sequence>MKIYNDNISNIFTLYLQVAREFWSHNKRVKLKLQLQLQLQPLTVPGYSTDTANNSGNDGPLPGVGFKSKPRSLFHAICLSSLPFGVYSESDLFVMRLIAAVLVVCHQETLRLATITTISLTPVIAVSPDLMLVRVVPILLRSSPLPLV</sequence>
<evidence type="ECO:0000313" key="2">
    <source>
        <dbReference type="Proteomes" id="UP001396334"/>
    </source>
</evidence>
<organism evidence="1 2">
    <name type="scientific">Hibiscus sabdariffa</name>
    <name type="common">roselle</name>
    <dbReference type="NCBI Taxonomy" id="183260"/>
    <lineage>
        <taxon>Eukaryota</taxon>
        <taxon>Viridiplantae</taxon>
        <taxon>Streptophyta</taxon>
        <taxon>Embryophyta</taxon>
        <taxon>Tracheophyta</taxon>
        <taxon>Spermatophyta</taxon>
        <taxon>Magnoliopsida</taxon>
        <taxon>eudicotyledons</taxon>
        <taxon>Gunneridae</taxon>
        <taxon>Pentapetalae</taxon>
        <taxon>rosids</taxon>
        <taxon>malvids</taxon>
        <taxon>Malvales</taxon>
        <taxon>Malvaceae</taxon>
        <taxon>Malvoideae</taxon>
        <taxon>Hibiscus</taxon>
    </lineage>
</organism>
<name>A0ABR2SH34_9ROSI</name>
<keyword evidence="2" id="KW-1185">Reference proteome</keyword>
<dbReference type="EMBL" id="JBBPBN010000015">
    <property type="protein sequence ID" value="KAK9024535.1"/>
    <property type="molecule type" value="Genomic_DNA"/>
</dbReference>
<evidence type="ECO:0000313" key="1">
    <source>
        <dbReference type="EMBL" id="KAK9024535.1"/>
    </source>
</evidence>
<dbReference type="Proteomes" id="UP001396334">
    <property type="component" value="Unassembled WGS sequence"/>
</dbReference>
<gene>
    <name evidence="1" type="ORF">V6N11_004693</name>
</gene>
<comment type="caution">
    <text evidence="1">The sequence shown here is derived from an EMBL/GenBank/DDBJ whole genome shotgun (WGS) entry which is preliminary data.</text>
</comment>
<protein>
    <submittedName>
        <fullName evidence="1">Uncharacterized protein</fullName>
    </submittedName>
</protein>